<accession>A0A840FA57</accession>
<dbReference type="SMART" id="SM00347">
    <property type="entry name" value="HTH_MARR"/>
    <property type="match status" value="1"/>
</dbReference>
<evidence type="ECO:0000313" key="5">
    <source>
        <dbReference type="EMBL" id="MBB4153501.1"/>
    </source>
</evidence>
<organism evidence="5 6">
    <name type="scientific">Sphingomonas jinjuensis</name>
    <dbReference type="NCBI Taxonomy" id="535907"/>
    <lineage>
        <taxon>Bacteria</taxon>
        <taxon>Pseudomonadati</taxon>
        <taxon>Pseudomonadota</taxon>
        <taxon>Alphaproteobacteria</taxon>
        <taxon>Sphingomonadales</taxon>
        <taxon>Sphingomonadaceae</taxon>
        <taxon>Sphingomonas</taxon>
    </lineage>
</organism>
<dbReference type="PRINTS" id="PR00598">
    <property type="entry name" value="HTHMARR"/>
</dbReference>
<dbReference type="Proteomes" id="UP000529795">
    <property type="component" value="Unassembled WGS sequence"/>
</dbReference>
<comment type="caution">
    <text evidence="5">The sequence shown here is derived from an EMBL/GenBank/DDBJ whole genome shotgun (WGS) entry which is preliminary data.</text>
</comment>
<evidence type="ECO:0000313" key="6">
    <source>
        <dbReference type="Proteomes" id="UP000529795"/>
    </source>
</evidence>
<dbReference type="InterPro" id="IPR039422">
    <property type="entry name" value="MarR/SlyA-like"/>
</dbReference>
<keyword evidence="2 5" id="KW-0238">DNA-binding</keyword>
<dbReference type="GO" id="GO:0003700">
    <property type="term" value="F:DNA-binding transcription factor activity"/>
    <property type="evidence" value="ECO:0007669"/>
    <property type="project" value="InterPro"/>
</dbReference>
<dbReference type="PROSITE" id="PS50995">
    <property type="entry name" value="HTH_MARR_2"/>
    <property type="match status" value="1"/>
</dbReference>
<dbReference type="PANTHER" id="PTHR33164:SF64">
    <property type="entry name" value="TRANSCRIPTIONAL REGULATOR SLYA"/>
    <property type="match status" value="1"/>
</dbReference>
<dbReference type="InterPro" id="IPR000835">
    <property type="entry name" value="HTH_MarR-typ"/>
</dbReference>
<evidence type="ECO:0000259" key="4">
    <source>
        <dbReference type="PROSITE" id="PS50995"/>
    </source>
</evidence>
<dbReference type="Pfam" id="PF12802">
    <property type="entry name" value="MarR_2"/>
    <property type="match status" value="1"/>
</dbReference>
<keyword evidence="1" id="KW-0805">Transcription regulation</keyword>
<protein>
    <submittedName>
        <fullName evidence="5">DNA-binding MarR family transcriptional regulator</fullName>
    </submittedName>
</protein>
<dbReference type="InterPro" id="IPR036388">
    <property type="entry name" value="WH-like_DNA-bd_sf"/>
</dbReference>
<proteinExistence type="predicted"/>
<dbReference type="SUPFAM" id="SSF46785">
    <property type="entry name" value="Winged helix' DNA-binding domain"/>
    <property type="match status" value="1"/>
</dbReference>
<dbReference type="Gene3D" id="1.10.10.10">
    <property type="entry name" value="Winged helix-like DNA-binding domain superfamily/Winged helix DNA-binding domain"/>
    <property type="match status" value="1"/>
</dbReference>
<evidence type="ECO:0000256" key="2">
    <source>
        <dbReference type="ARBA" id="ARBA00023125"/>
    </source>
</evidence>
<dbReference type="PROSITE" id="PS01117">
    <property type="entry name" value="HTH_MARR_1"/>
    <property type="match status" value="1"/>
</dbReference>
<dbReference type="AlphaFoldDB" id="A0A840FA57"/>
<dbReference type="PANTHER" id="PTHR33164">
    <property type="entry name" value="TRANSCRIPTIONAL REGULATOR, MARR FAMILY"/>
    <property type="match status" value="1"/>
</dbReference>
<feature type="domain" description="HTH marR-type" evidence="4">
    <location>
        <begin position="37"/>
        <end position="169"/>
    </location>
</feature>
<dbReference type="InterPro" id="IPR036390">
    <property type="entry name" value="WH_DNA-bd_sf"/>
</dbReference>
<dbReference type="InterPro" id="IPR023187">
    <property type="entry name" value="Tscrpt_reg_MarR-type_CS"/>
</dbReference>
<gene>
    <name evidence="5" type="ORF">GGQ80_001403</name>
</gene>
<evidence type="ECO:0000256" key="1">
    <source>
        <dbReference type="ARBA" id="ARBA00023015"/>
    </source>
</evidence>
<name>A0A840FA57_9SPHN</name>
<sequence length="183" mass="20658">MTAKEILPAAAMCNRHCATHTRQSFHYISVLIICASMSEVGFLLSDTSRLLRRLFDGRARAIGVTRTQWRALTAISRREGLTQGRLAEVLEVEPITLCRMVDRLEEAGHVERRRDPHDRRAWNLYLTEKSRPLIDQLRTIGDQAVDEALDGIAAADRAALVDMLARIRTNLTDQDDKDRAAHG</sequence>
<dbReference type="GO" id="GO:0006950">
    <property type="term" value="P:response to stress"/>
    <property type="evidence" value="ECO:0007669"/>
    <property type="project" value="TreeGrafter"/>
</dbReference>
<keyword evidence="3" id="KW-0804">Transcription</keyword>
<evidence type="ECO:0000256" key="3">
    <source>
        <dbReference type="ARBA" id="ARBA00023163"/>
    </source>
</evidence>
<dbReference type="RefSeq" id="WP_343050912.1">
    <property type="nucleotide sequence ID" value="NZ_JACIEV010000003.1"/>
</dbReference>
<keyword evidence="6" id="KW-1185">Reference proteome</keyword>
<dbReference type="GO" id="GO:0003677">
    <property type="term" value="F:DNA binding"/>
    <property type="evidence" value="ECO:0007669"/>
    <property type="project" value="UniProtKB-KW"/>
</dbReference>
<dbReference type="EMBL" id="JACIEV010000003">
    <property type="protein sequence ID" value="MBB4153501.1"/>
    <property type="molecule type" value="Genomic_DNA"/>
</dbReference>
<reference evidence="5 6" key="1">
    <citation type="submission" date="2020-08" db="EMBL/GenBank/DDBJ databases">
        <title>Genomic Encyclopedia of Type Strains, Phase IV (KMG-IV): sequencing the most valuable type-strain genomes for metagenomic binning, comparative biology and taxonomic classification.</title>
        <authorList>
            <person name="Goeker M."/>
        </authorList>
    </citation>
    <scope>NUCLEOTIDE SEQUENCE [LARGE SCALE GENOMIC DNA]</scope>
    <source>
        <strain evidence="5 6">YC6723</strain>
    </source>
</reference>